<protein>
    <submittedName>
        <fullName evidence="4">RND family efflux transporter MFP subunit</fullName>
    </submittedName>
</protein>
<gene>
    <name evidence="4" type="ORF">GGD41_006067</name>
</gene>
<dbReference type="EMBL" id="JACCAU010000001">
    <property type="protein sequence ID" value="NYH18839.1"/>
    <property type="molecule type" value="Genomic_DNA"/>
</dbReference>
<dbReference type="Proteomes" id="UP000572540">
    <property type="component" value="Unassembled WGS sequence"/>
</dbReference>
<dbReference type="PANTHER" id="PTHR30097">
    <property type="entry name" value="CATION EFFLUX SYSTEM PROTEIN CUSB"/>
    <property type="match status" value="1"/>
</dbReference>
<comment type="caution">
    <text evidence="4">The sequence shown here is derived from an EMBL/GenBank/DDBJ whole genome shotgun (WGS) entry which is preliminary data.</text>
</comment>
<feature type="signal peptide" evidence="2">
    <location>
        <begin position="1"/>
        <end position="35"/>
    </location>
</feature>
<dbReference type="GO" id="GO:0030313">
    <property type="term" value="C:cell envelope"/>
    <property type="evidence" value="ECO:0007669"/>
    <property type="project" value="TreeGrafter"/>
</dbReference>
<evidence type="ECO:0000256" key="2">
    <source>
        <dbReference type="SAM" id="SignalP"/>
    </source>
</evidence>
<dbReference type="SUPFAM" id="SSF111369">
    <property type="entry name" value="HlyD-like secretion proteins"/>
    <property type="match status" value="1"/>
</dbReference>
<feature type="domain" description="CzcB-like C-terminal circularly permuted SH3-like" evidence="3">
    <location>
        <begin position="283"/>
        <end position="342"/>
    </location>
</feature>
<dbReference type="AlphaFoldDB" id="A0A7Y9WDG6"/>
<proteinExistence type="predicted"/>
<dbReference type="InterPro" id="IPR051909">
    <property type="entry name" value="MFP_Cation_Efflux"/>
</dbReference>
<evidence type="ECO:0000259" key="3">
    <source>
        <dbReference type="Pfam" id="PF25975"/>
    </source>
</evidence>
<sequence>MTINPFHRFYVNSARLFILASVIATWSVAGHHAFAEDVVTMPAVQKRVVTTVSAPARVQAASNTVLSASTAGIVSGLHVLPGETVQPGQTIAHLTGPTVSAESARLAGDVKSAQIRVSAATQAAAIEQQKFDEQLSTRDTVARVRAELDTARQQLVAAQSANRSYASLATIGASEPGVVTAVTAAAGQYVSAGQPLVTVASSRGLHVVANFYGRDATVVTAGMKGEFLAEGTDAPLDVVVQRATWSVAAPGQLEVWLNALPGRTLVAGTVGTVSLTTSGDKRLAIPSAALVLDGGQWWVLVHDKGGNHRRHVVPGPADGGWTSIVQGLSQDERVVVQDAYLLFHQDFATRYQQAD</sequence>
<dbReference type="PANTHER" id="PTHR30097:SF4">
    <property type="entry name" value="SLR6042 PROTEIN"/>
    <property type="match status" value="1"/>
</dbReference>
<keyword evidence="2" id="KW-0732">Signal</keyword>
<dbReference type="Pfam" id="PF25975">
    <property type="entry name" value="CzcB_C"/>
    <property type="match status" value="1"/>
</dbReference>
<dbReference type="Gene3D" id="2.40.420.20">
    <property type="match status" value="1"/>
</dbReference>
<dbReference type="GO" id="GO:0015679">
    <property type="term" value="P:plasma membrane copper ion transport"/>
    <property type="evidence" value="ECO:0007669"/>
    <property type="project" value="TreeGrafter"/>
</dbReference>
<accession>A0A7Y9WDG6</accession>
<evidence type="ECO:0000313" key="5">
    <source>
        <dbReference type="Proteomes" id="UP000572540"/>
    </source>
</evidence>
<dbReference type="Gene3D" id="1.10.287.470">
    <property type="entry name" value="Helix hairpin bin"/>
    <property type="match status" value="1"/>
</dbReference>
<dbReference type="Gene3D" id="2.40.50.100">
    <property type="match status" value="1"/>
</dbReference>
<dbReference type="GO" id="GO:0060003">
    <property type="term" value="P:copper ion export"/>
    <property type="evidence" value="ECO:0007669"/>
    <property type="project" value="TreeGrafter"/>
</dbReference>
<dbReference type="Gene3D" id="2.40.30.170">
    <property type="match status" value="1"/>
</dbReference>
<organism evidence="4 5">
    <name type="scientific">Paraburkholderia bryophila</name>
    <dbReference type="NCBI Taxonomy" id="420952"/>
    <lineage>
        <taxon>Bacteria</taxon>
        <taxon>Pseudomonadati</taxon>
        <taxon>Pseudomonadota</taxon>
        <taxon>Betaproteobacteria</taxon>
        <taxon>Burkholderiales</taxon>
        <taxon>Burkholderiaceae</taxon>
        <taxon>Paraburkholderia</taxon>
    </lineage>
</organism>
<name>A0A7Y9WDG6_9BURK</name>
<keyword evidence="1" id="KW-0813">Transport</keyword>
<reference evidence="4 5" key="1">
    <citation type="submission" date="2020-07" db="EMBL/GenBank/DDBJ databases">
        <title>Exploring microbial biodiversity for novel pathways involved in the catabolism of aromatic compounds derived from lignin.</title>
        <authorList>
            <person name="Elkins J."/>
        </authorList>
    </citation>
    <scope>NUCLEOTIDE SEQUENCE [LARGE SCALE GENOMIC DNA]</scope>
    <source>
        <strain evidence="4 5">H2C3B</strain>
    </source>
</reference>
<feature type="chain" id="PRO_5031325061" evidence="2">
    <location>
        <begin position="36"/>
        <end position="355"/>
    </location>
</feature>
<evidence type="ECO:0000313" key="4">
    <source>
        <dbReference type="EMBL" id="NYH18839.1"/>
    </source>
</evidence>
<evidence type="ECO:0000256" key="1">
    <source>
        <dbReference type="ARBA" id="ARBA00022448"/>
    </source>
</evidence>
<dbReference type="RefSeq" id="WP_179706210.1">
    <property type="nucleotide sequence ID" value="NZ_JACCAU010000001.1"/>
</dbReference>
<dbReference type="InterPro" id="IPR058649">
    <property type="entry name" value="CzcB_C"/>
</dbReference>